<keyword evidence="6" id="KW-0539">Nucleus</keyword>
<organism evidence="9 10">
    <name type="scientific">Dactylonectria estremocensis</name>
    <dbReference type="NCBI Taxonomy" id="1079267"/>
    <lineage>
        <taxon>Eukaryota</taxon>
        <taxon>Fungi</taxon>
        <taxon>Dikarya</taxon>
        <taxon>Ascomycota</taxon>
        <taxon>Pezizomycotina</taxon>
        <taxon>Sordariomycetes</taxon>
        <taxon>Hypocreomycetidae</taxon>
        <taxon>Hypocreales</taxon>
        <taxon>Nectriaceae</taxon>
        <taxon>Dactylonectria</taxon>
    </lineage>
</organism>
<reference evidence="9" key="1">
    <citation type="journal article" date="2021" name="Nat. Commun.">
        <title>Genetic determinants of endophytism in the Arabidopsis root mycobiome.</title>
        <authorList>
            <person name="Mesny F."/>
            <person name="Miyauchi S."/>
            <person name="Thiergart T."/>
            <person name="Pickel B."/>
            <person name="Atanasova L."/>
            <person name="Karlsson M."/>
            <person name="Huettel B."/>
            <person name="Barry K.W."/>
            <person name="Haridas S."/>
            <person name="Chen C."/>
            <person name="Bauer D."/>
            <person name="Andreopoulos W."/>
            <person name="Pangilinan J."/>
            <person name="LaButti K."/>
            <person name="Riley R."/>
            <person name="Lipzen A."/>
            <person name="Clum A."/>
            <person name="Drula E."/>
            <person name="Henrissat B."/>
            <person name="Kohler A."/>
            <person name="Grigoriev I.V."/>
            <person name="Martin F.M."/>
            <person name="Hacquard S."/>
        </authorList>
    </citation>
    <scope>NUCLEOTIDE SEQUENCE</scope>
    <source>
        <strain evidence="9">MPI-CAGE-AT-0021</strain>
    </source>
</reference>
<evidence type="ECO:0000256" key="2">
    <source>
        <dbReference type="ARBA" id="ARBA00022723"/>
    </source>
</evidence>
<dbReference type="InterPro" id="IPR007219">
    <property type="entry name" value="XnlR_reg_dom"/>
</dbReference>
<evidence type="ECO:0000256" key="6">
    <source>
        <dbReference type="ARBA" id="ARBA00023242"/>
    </source>
</evidence>
<dbReference type="CDD" id="cd12148">
    <property type="entry name" value="fungal_TF_MHR"/>
    <property type="match status" value="1"/>
</dbReference>
<dbReference type="InterPro" id="IPR001138">
    <property type="entry name" value="Zn2Cys6_DnaBD"/>
</dbReference>
<accession>A0A9P9IYK6</accession>
<dbReference type="CDD" id="cd00067">
    <property type="entry name" value="GAL4"/>
    <property type="match status" value="1"/>
</dbReference>
<protein>
    <recommendedName>
        <fullName evidence="8">Zn(2)-C6 fungal-type domain-containing protein</fullName>
    </recommendedName>
</protein>
<dbReference type="InterPro" id="IPR036864">
    <property type="entry name" value="Zn2-C6_fun-type_DNA-bd_sf"/>
</dbReference>
<dbReference type="InterPro" id="IPR050987">
    <property type="entry name" value="AtrR-like"/>
</dbReference>
<dbReference type="PROSITE" id="PS50048">
    <property type="entry name" value="ZN2_CY6_FUNGAL_2"/>
    <property type="match status" value="1"/>
</dbReference>
<dbReference type="GO" id="GO:0000981">
    <property type="term" value="F:DNA-binding transcription factor activity, RNA polymerase II-specific"/>
    <property type="evidence" value="ECO:0007669"/>
    <property type="project" value="InterPro"/>
</dbReference>
<evidence type="ECO:0000256" key="3">
    <source>
        <dbReference type="ARBA" id="ARBA00023015"/>
    </source>
</evidence>
<dbReference type="AlphaFoldDB" id="A0A9P9IYK6"/>
<keyword evidence="2" id="KW-0479">Metal-binding</keyword>
<dbReference type="GO" id="GO:0005634">
    <property type="term" value="C:nucleus"/>
    <property type="evidence" value="ECO:0007669"/>
    <property type="project" value="UniProtKB-SubCell"/>
</dbReference>
<evidence type="ECO:0000256" key="7">
    <source>
        <dbReference type="SAM" id="MobiDB-lite"/>
    </source>
</evidence>
<dbReference type="Pfam" id="PF04082">
    <property type="entry name" value="Fungal_trans"/>
    <property type="match status" value="1"/>
</dbReference>
<sequence length="666" mass="74594">MPPRRACDVCYKRKIQCSISSPDTPCNWCSHHNLTCKFTRNKPRNTKNRAKLSDVQELFDRVKQLESALAQATSSHQTPSEASPRLGDPTTPGVEQDESLHYVTPSSLDDQSYVPETTPNFSVSPQTNLQFTNLSFGQIRFSGRHLGQNWYYKGTPLLSQEGQRWISTRTGQEANLGRFQLFGSEAGQLPSAFSPPRLSISTQKLWELPEKTVTQEIINRFFRSPIRLNCPILDIVLFEDTMEIAYQSFSGGPSSPAQCSAIACVFAALSISCRLKGLEEVPLSIKGDVYAAKAHQLLGHVTGEASLANLQTVLLLQLHRTQNGLWQNATFLHSVACRMVCSLGGNVHEPLTSRRPETSCTERESRHIRMLFWLCYVLDKDISLRSGQPPLLTEDYCDLKPPEDYMSCYTFSPSSNEDIGAGGIPDDSFMPQLPGDPGLSYLKERTCRLLYAPQSFKITDSQLLHRIRQLDDELESWRLSIPPDFRPRLSIPPNRPLIPVGMKVPQMMRCINLQLEYHYLTTAIHTTVRRCGAASPEAGDLPEDLHIVVHSSTDLTLEASRSTLLFLKVPITVLAEEAFWHVVFYSTVAAMSLFTNILLHPLDPRVEIDIELLVSGVGIIRSMPTATLTHGEIGHVQETIDFIMELVQLGSCAISKAKREERRQVS</sequence>
<keyword evidence="3" id="KW-0805">Transcription regulation</keyword>
<dbReference type="GO" id="GO:0006351">
    <property type="term" value="P:DNA-templated transcription"/>
    <property type="evidence" value="ECO:0007669"/>
    <property type="project" value="InterPro"/>
</dbReference>
<keyword evidence="4" id="KW-0238">DNA-binding</keyword>
<dbReference type="SMART" id="SM00906">
    <property type="entry name" value="Fungal_trans"/>
    <property type="match status" value="1"/>
</dbReference>
<dbReference type="OrthoDB" id="4116913at2759"/>
<keyword evidence="10" id="KW-1185">Reference proteome</keyword>
<dbReference type="SUPFAM" id="SSF57701">
    <property type="entry name" value="Zn2/Cys6 DNA-binding domain"/>
    <property type="match status" value="1"/>
</dbReference>
<evidence type="ECO:0000256" key="4">
    <source>
        <dbReference type="ARBA" id="ARBA00023125"/>
    </source>
</evidence>
<comment type="caution">
    <text evidence="9">The sequence shown here is derived from an EMBL/GenBank/DDBJ whole genome shotgun (WGS) entry which is preliminary data.</text>
</comment>
<comment type="subcellular location">
    <subcellularLocation>
        <location evidence="1">Nucleus</location>
    </subcellularLocation>
</comment>
<feature type="compositionally biased region" description="Polar residues" evidence="7">
    <location>
        <begin position="70"/>
        <end position="81"/>
    </location>
</feature>
<feature type="region of interest" description="Disordered" evidence="7">
    <location>
        <begin position="68"/>
        <end position="97"/>
    </location>
</feature>
<dbReference type="GO" id="GO:0003677">
    <property type="term" value="F:DNA binding"/>
    <property type="evidence" value="ECO:0007669"/>
    <property type="project" value="UniProtKB-KW"/>
</dbReference>
<proteinExistence type="predicted"/>
<dbReference type="Pfam" id="PF00172">
    <property type="entry name" value="Zn_clus"/>
    <property type="match status" value="1"/>
</dbReference>
<dbReference type="GO" id="GO:0008270">
    <property type="term" value="F:zinc ion binding"/>
    <property type="evidence" value="ECO:0007669"/>
    <property type="project" value="InterPro"/>
</dbReference>
<dbReference type="PANTHER" id="PTHR46910:SF37">
    <property type="entry name" value="ZN(II)2CYS6 TRANSCRIPTION FACTOR (EUROFUNG)"/>
    <property type="match status" value="1"/>
</dbReference>
<dbReference type="Gene3D" id="4.10.240.10">
    <property type="entry name" value="Zn(2)-C6 fungal-type DNA-binding domain"/>
    <property type="match status" value="1"/>
</dbReference>
<evidence type="ECO:0000256" key="5">
    <source>
        <dbReference type="ARBA" id="ARBA00023163"/>
    </source>
</evidence>
<feature type="domain" description="Zn(2)-C6 fungal-type" evidence="8">
    <location>
        <begin position="6"/>
        <end position="38"/>
    </location>
</feature>
<dbReference type="PANTHER" id="PTHR46910">
    <property type="entry name" value="TRANSCRIPTION FACTOR PDR1"/>
    <property type="match status" value="1"/>
</dbReference>
<keyword evidence="5" id="KW-0804">Transcription</keyword>
<gene>
    <name evidence="9" type="ORF">B0J13DRAFT_82829</name>
</gene>
<name>A0A9P9IYK6_9HYPO</name>
<evidence type="ECO:0000256" key="1">
    <source>
        <dbReference type="ARBA" id="ARBA00004123"/>
    </source>
</evidence>
<dbReference type="Proteomes" id="UP000717696">
    <property type="component" value="Unassembled WGS sequence"/>
</dbReference>
<evidence type="ECO:0000259" key="8">
    <source>
        <dbReference type="PROSITE" id="PS50048"/>
    </source>
</evidence>
<dbReference type="EMBL" id="JAGMUU010000016">
    <property type="protein sequence ID" value="KAH7136966.1"/>
    <property type="molecule type" value="Genomic_DNA"/>
</dbReference>
<evidence type="ECO:0000313" key="9">
    <source>
        <dbReference type="EMBL" id="KAH7136966.1"/>
    </source>
</evidence>
<evidence type="ECO:0000313" key="10">
    <source>
        <dbReference type="Proteomes" id="UP000717696"/>
    </source>
</evidence>
<dbReference type="SMART" id="SM00066">
    <property type="entry name" value="GAL4"/>
    <property type="match status" value="1"/>
</dbReference>